<reference evidence="6" key="1">
    <citation type="journal article" date="2019" name="Int. J. Syst. Evol. Microbiol.">
        <title>The Global Catalogue of Microorganisms (GCM) 10K type strain sequencing project: providing services to taxonomists for standard genome sequencing and annotation.</title>
        <authorList>
            <consortium name="The Broad Institute Genomics Platform"/>
            <consortium name="The Broad Institute Genome Sequencing Center for Infectious Disease"/>
            <person name="Wu L."/>
            <person name="Ma J."/>
        </authorList>
    </citation>
    <scope>NUCLEOTIDE SEQUENCE [LARGE SCALE GENOMIC DNA]</scope>
    <source>
        <strain evidence="6">CCUG 56401</strain>
    </source>
</reference>
<proteinExistence type="inferred from homology"/>
<keyword evidence="3" id="KW-0560">Oxidoreductase</keyword>
<evidence type="ECO:0000259" key="4">
    <source>
        <dbReference type="Pfam" id="PF01593"/>
    </source>
</evidence>
<evidence type="ECO:0000256" key="1">
    <source>
        <dbReference type="ARBA" id="ARBA00001974"/>
    </source>
</evidence>
<dbReference type="Pfam" id="PF01593">
    <property type="entry name" value="Amino_oxidase"/>
    <property type="match status" value="1"/>
</dbReference>
<protein>
    <submittedName>
        <fullName evidence="5">Flavin monoamine oxidase family protein</fullName>
    </submittedName>
</protein>
<comment type="cofactor">
    <cofactor evidence="1">
        <name>FAD</name>
        <dbReference type="ChEBI" id="CHEBI:57692"/>
    </cofactor>
</comment>
<name>A0ABW3FUD7_9PSEU</name>
<dbReference type="PRINTS" id="PR00757">
    <property type="entry name" value="AMINEOXDASEF"/>
</dbReference>
<sequence>MARSSAQPPESAPVAVVGAGYAGLSAALALHDRGVPALVLEGADRVGGRVHSGRTEHGVVIDHGGQWVGPTQHRLLAWAERFGCETFPTWETGRAVELWHDGAVREFTGSGPDDGPGVAEYHDAVARIDALAAGIDLDAPASCPRAAEWDAETVHSFFRRTVACSEARRRLDLAVQGVWSAEPREISVLHLLFYVASAGGFDQLMDTAGAAQDSRFAAGAQAPALAAAERLGDAVLLGTRVDAVEQRGDGVVVRTSRGPVRAERVVVATPPPATAGIRFEPALPTARQRWVQRSAMGDVAKVHVVYPRPFWRDAGLSGIASLYGADATGVVFDNSPRGAEFGVLAAFVYGDRLRAWSAMSARDRRAEVLGTLARLFGEQARNPLEYLEKIWPTDEWVRGGYAANPAPGSWIAHGAEGWRAPCGRVHWAGSETASAWHGYIDGAISSGERAAREVLAAL</sequence>
<dbReference type="PANTHER" id="PTHR43563">
    <property type="entry name" value="AMINE OXIDASE"/>
    <property type="match status" value="1"/>
</dbReference>
<gene>
    <name evidence="5" type="ORF">ACFQ16_11425</name>
</gene>
<dbReference type="SUPFAM" id="SSF54373">
    <property type="entry name" value="FAD-linked reductases, C-terminal domain"/>
    <property type="match status" value="1"/>
</dbReference>
<evidence type="ECO:0000313" key="5">
    <source>
        <dbReference type="EMBL" id="MFD0920351.1"/>
    </source>
</evidence>
<keyword evidence="6" id="KW-1185">Reference proteome</keyword>
<feature type="domain" description="Amine oxidase" evidence="4">
    <location>
        <begin position="22"/>
        <end position="455"/>
    </location>
</feature>
<comment type="caution">
    <text evidence="5">The sequence shown here is derived from an EMBL/GenBank/DDBJ whole genome shotgun (WGS) entry which is preliminary data.</text>
</comment>
<accession>A0ABW3FUD7</accession>
<dbReference type="InterPro" id="IPR001613">
    <property type="entry name" value="Flavin_amine_oxidase"/>
</dbReference>
<organism evidence="5 6">
    <name type="scientific">Saccharopolyspora rosea</name>
    <dbReference type="NCBI Taxonomy" id="524884"/>
    <lineage>
        <taxon>Bacteria</taxon>
        <taxon>Bacillati</taxon>
        <taxon>Actinomycetota</taxon>
        <taxon>Actinomycetes</taxon>
        <taxon>Pseudonocardiales</taxon>
        <taxon>Pseudonocardiaceae</taxon>
        <taxon>Saccharopolyspora</taxon>
    </lineage>
</organism>
<dbReference type="Proteomes" id="UP001597018">
    <property type="component" value="Unassembled WGS sequence"/>
</dbReference>
<dbReference type="InterPro" id="IPR050703">
    <property type="entry name" value="Flavin_MAO"/>
</dbReference>
<evidence type="ECO:0000256" key="2">
    <source>
        <dbReference type="ARBA" id="ARBA00005995"/>
    </source>
</evidence>
<dbReference type="PANTHER" id="PTHR43563:SF1">
    <property type="entry name" value="AMINE OXIDASE [FLAVIN-CONTAINING] B"/>
    <property type="match status" value="1"/>
</dbReference>
<dbReference type="InterPro" id="IPR036188">
    <property type="entry name" value="FAD/NAD-bd_sf"/>
</dbReference>
<dbReference type="SUPFAM" id="SSF51905">
    <property type="entry name" value="FAD/NAD(P)-binding domain"/>
    <property type="match status" value="1"/>
</dbReference>
<evidence type="ECO:0000256" key="3">
    <source>
        <dbReference type="ARBA" id="ARBA00023002"/>
    </source>
</evidence>
<evidence type="ECO:0000313" key="6">
    <source>
        <dbReference type="Proteomes" id="UP001597018"/>
    </source>
</evidence>
<dbReference type="Gene3D" id="3.50.50.60">
    <property type="entry name" value="FAD/NAD(P)-binding domain"/>
    <property type="match status" value="1"/>
</dbReference>
<dbReference type="EMBL" id="JBHTIW010000006">
    <property type="protein sequence ID" value="MFD0920351.1"/>
    <property type="molecule type" value="Genomic_DNA"/>
</dbReference>
<dbReference type="InterPro" id="IPR002937">
    <property type="entry name" value="Amino_oxidase"/>
</dbReference>
<comment type="similarity">
    <text evidence="2">Belongs to the flavin monoamine oxidase family.</text>
</comment>
<dbReference type="RefSeq" id="WP_263247749.1">
    <property type="nucleotide sequence ID" value="NZ_BAABLT010000017.1"/>
</dbReference>